<feature type="compositionally biased region" description="Basic residues" evidence="1">
    <location>
        <begin position="248"/>
        <end position="274"/>
    </location>
</feature>
<sequence>MASPNGANDNAFGRVGHGKVPWHEAQVESLARSILNHIPERARMMIFDDYALAGLQVITLPEDAFPTRIPSGFFLMDVVLRFDSIMKGRLLLKPGQKESTKQDKVVMAKEEMERLKRLLSARRAAAAAQQESADEAEAAEEEESEPGTPDEAASDPETDTDTCAKQMSSTDVPDGEDGEESDSQDSEKTLILGQTSDRDSDLDEASQDQDVEMSDSEPEPTRSVLKRKRSCYDVEAESLKVNGPKPKCSAKKRNKGKASFRRGVQKANKTKKAKKGEGTSEGRVQDPKGNLCDVTVDVLLRAKAYYIKKATPAGRLGQISWKKFGGPHPAWCIALDQAACGNAGKS</sequence>
<evidence type="ECO:0000256" key="1">
    <source>
        <dbReference type="SAM" id="MobiDB-lite"/>
    </source>
</evidence>
<feature type="compositionally biased region" description="Polar residues" evidence="1">
    <location>
        <begin position="161"/>
        <end position="171"/>
    </location>
</feature>
<evidence type="ECO:0000313" key="3">
    <source>
        <dbReference type="Proteomes" id="UP001642484"/>
    </source>
</evidence>
<name>A0ABP0QYR9_9DINO</name>
<keyword evidence="3" id="KW-1185">Reference proteome</keyword>
<proteinExistence type="predicted"/>
<gene>
    <name evidence="2" type="ORF">CCMP2556_LOCUS44644</name>
</gene>
<feature type="compositionally biased region" description="Acidic residues" evidence="1">
    <location>
        <begin position="173"/>
        <end position="184"/>
    </location>
</feature>
<protein>
    <submittedName>
        <fullName evidence="2">Uncharacterized protein</fullName>
    </submittedName>
</protein>
<feature type="compositionally biased region" description="Basic and acidic residues" evidence="1">
    <location>
        <begin position="275"/>
        <end position="286"/>
    </location>
</feature>
<accession>A0ABP0QYR9</accession>
<organism evidence="2 3">
    <name type="scientific">Durusdinium trenchii</name>
    <dbReference type="NCBI Taxonomy" id="1381693"/>
    <lineage>
        <taxon>Eukaryota</taxon>
        <taxon>Sar</taxon>
        <taxon>Alveolata</taxon>
        <taxon>Dinophyceae</taxon>
        <taxon>Suessiales</taxon>
        <taxon>Symbiodiniaceae</taxon>
        <taxon>Durusdinium</taxon>
    </lineage>
</organism>
<dbReference type="EMBL" id="CAXAMN010025206">
    <property type="protein sequence ID" value="CAK9093406.1"/>
    <property type="molecule type" value="Genomic_DNA"/>
</dbReference>
<evidence type="ECO:0000313" key="2">
    <source>
        <dbReference type="EMBL" id="CAK9093406.1"/>
    </source>
</evidence>
<reference evidence="2 3" key="1">
    <citation type="submission" date="2024-02" db="EMBL/GenBank/DDBJ databases">
        <authorList>
            <person name="Chen Y."/>
            <person name="Shah S."/>
            <person name="Dougan E. K."/>
            <person name="Thang M."/>
            <person name="Chan C."/>
        </authorList>
    </citation>
    <scope>NUCLEOTIDE SEQUENCE [LARGE SCALE GENOMIC DNA]</scope>
</reference>
<dbReference type="Proteomes" id="UP001642484">
    <property type="component" value="Unassembled WGS sequence"/>
</dbReference>
<feature type="region of interest" description="Disordered" evidence="1">
    <location>
        <begin position="122"/>
        <end position="287"/>
    </location>
</feature>
<feature type="compositionally biased region" description="Acidic residues" evidence="1">
    <location>
        <begin position="200"/>
        <end position="218"/>
    </location>
</feature>
<feature type="compositionally biased region" description="Low complexity" evidence="1">
    <location>
        <begin position="122"/>
        <end position="131"/>
    </location>
</feature>
<comment type="caution">
    <text evidence="2">The sequence shown here is derived from an EMBL/GenBank/DDBJ whole genome shotgun (WGS) entry which is preliminary data.</text>
</comment>
<feature type="compositionally biased region" description="Acidic residues" evidence="1">
    <location>
        <begin position="132"/>
        <end position="145"/>
    </location>
</feature>